<dbReference type="CDD" id="cd15799">
    <property type="entry name" value="PMEI-like_4"/>
    <property type="match status" value="1"/>
</dbReference>
<dbReference type="GO" id="GO:0004857">
    <property type="term" value="F:enzyme inhibitor activity"/>
    <property type="evidence" value="ECO:0007669"/>
    <property type="project" value="InterPro"/>
</dbReference>
<evidence type="ECO:0000256" key="8">
    <source>
        <dbReference type="PROSITE-ProRule" id="PRU10040"/>
    </source>
</evidence>
<dbReference type="PANTHER" id="PTHR31707">
    <property type="entry name" value="PECTINESTERASE"/>
    <property type="match status" value="1"/>
</dbReference>
<comment type="similarity">
    <text evidence="3">In the N-terminal section; belongs to the PMEI family.</text>
</comment>
<evidence type="ECO:0000256" key="2">
    <source>
        <dbReference type="ARBA" id="ARBA00005184"/>
    </source>
</evidence>
<feature type="region of interest" description="Disordered" evidence="10">
    <location>
        <begin position="156"/>
        <end position="177"/>
    </location>
</feature>
<comment type="pathway">
    <text evidence="2 9">Glycan metabolism; pectin degradation; 2-dehydro-3-deoxy-D-gluconate from pectin: step 1/5.</text>
</comment>
<dbReference type="Gene3D" id="2.160.20.10">
    <property type="entry name" value="Single-stranded right-handed beta-helix, Pectin lyase-like"/>
    <property type="match status" value="1"/>
</dbReference>
<evidence type="ECO:0000256" key="10">
    <source>
        <dbReference type="SAM" id="MobiDB-lite"/>
    </source>
</evidence>
<evidence type="ECO:0000256" key="4">
    <source>
        <dbReference type="ARBA" id="ARBA00007786"/>
    </source>
</evidence>
<comment type="similarity">
    <text evidence="4">In the C-terminal section; belongs to the pectinesterase family.</text>
</comment>
<dbReference type="Proteomes" id="UP001457282">
    <property type="component" value="Unassembled WGS sequence"/>
</dbReference>
<accession>A0AAW1VUS8</accession>
<dbReference type="Pfam" id="PF01095">
    <property type="entry name" value="Pectinesterase"/>
    <property type="match status" value="1"/>
</dbReference>
<keyword evidence="9" id="KW-0732">Signal</keyword>
<dbReference type="GO" id="GO:0042545">
    <property type="term" value="P:cell wall modification"/>
    <property type="evidence" value="ECO:0007669"/>
    <property type="project" value="UniProtKB-UniRule"/>
</dbReference>
<evidence type="ECO:0000259" key="12">
    <source>
        <dbReference type="Pfam" id="PF04043"/>
    </source>
</evidence>
<keyword evidence="14" id="KW-1185">Reference proteome</keyword>
<feature type="active site" evidence="8">
    <location>
        <position position="340"/>
    </location>
</feature>
<dbReference type="InterPro" id="IPR006501">
    <property type="entry name" value="Pectinesterase_inhib_dom"/>
</dbReference>
<evidence type="ECO:0000256" key="5">
    <source>
        <dbReference type="ARBA" id="ARBA00022512"/>
    </source>
</evidence>
<dbReference type="InterPro" id="IPR033131">
    <property type="entry name" value="Pectinesterase_Asp_AS"/>
</dbReference>
<dbReference type="GO" id="GO:0030599">
    <property type="term" value="F:pectinesterase activity"/>
    <property type="evidence" value="ECO:0007669"/>
    <property type="project" value="UniProtKB-UniRule"/>
</dbReference>
<evidence type="ECO:0000259" key="11">
    <source>
        <dbReference type="Pfam" id="PF01095"/>
    </source>
</evidence>
<dbReference type="Gene3D" id="1.20.140.40">
    <property type="entry name" value="Invertase/pectin methylesterase inhibitor family protein"/>
    <property type="match status" value="1"/>
</dbReference>
<dbReference type="SUPFAM" id="SSF101148">
    <property type="entry name" value="Plant invertase/pectin methylesterase inhibitor"/>
    <property type="match status" value="1"/>
</dbReference>
<dbReference type="InterPro" id="IPR000070">
    <property type="entry name" value="Pectinesterase_cat"/>
</dbReference>
<organism evidence="13 14">
    <name type="scientific">Rubus argutus</name>
    <name type="common">Southern blackberry</name>
    <dbReference type="NCBI Taxonomy" id="59490"/>
    <lineage>
        <taxon>Eukaryota</taxon>
        <taxon>Viridiplantae</taxon>
        <taxon>Streptophyta</taxon>
        <taxon>Embryophyta</taxon>
        <taxon>Tracheophyta</taxon>
        <taxon>Spermatophyta</taxon>
        <taxon>Magnoliopsida</taxon>
        <taxon>eudicotyledons</taxon>
        <taxon>Gunneridae</taxon>
        <taxon>Pentapetalae</taxon>
        <taxon>rosids</taxon>
        <taxon>fabids</taxon>
        <taxon>Rosales</taxon>
        <taxon>Rosaceae</taxon>
        <taxon>Rosoideae</taxon>
        <taxon>Rosoideae incertae sedis</taxon>
        <taxon>Rubus</taxon>
    </lineage>
</organism>
<comment type="caution">
    <text evidence="13">The sequence shown here is derived from an EMBL/GenBank/DDBJ whole genome shotgun (WGS) entry which is preliminary data.</text>
</comment>
<evidence type="ECO:0000256" key="1">
    <source>
        <dbReference type="ARBA" id="ARBA00004191"/>
    </source>
</evidence>
<feature type="domain" description="Pectinesterase inhibitor" evidence="12">
    <location>
        <begin position="56"/>
        <end position="146"/>
    </location>
</feature>
<dbReference type="FunFam" id="2.160.20.10:FF:000001">
    <property type="entry name" value="Pectinesterase"/>
    <property type="match status" value="1"/>
</dbReference>
<sequence length="502" mass="55137">MSTSVTTFIHLLLAVAMASSTSCLRDLNPVQLSQDGVLQATNWVRTSMDLLHGFANTKSISSSAGQNVALMDCARLYDESAPRLTVLLSGEGNYTGDDARTWLSGVLANHMSCWEGLEEKSFVTSSTRHYVAVAQNLTLMLGEALALYEKSTMTDEAKRGVPNNGQNSNPKPSGGLLASWTPGTSRADFVVAKDGSGTHTTINEALAALARMGHRRPPRAIIYVKSGVYNEKVQIGRRMKNVMLVGDGMDKTIITGSGSVLDGSTTLTSATFGVSGDGFWARDITFQNTAGPQKQQAVALRVSSDLAVFYQCSMKGYQDTLYTHSLRQFYRDCHIYGTIDFIFGDAPVVLQNCDIFVRRPMGHQHNMITAQGRYNLQENTGIVIHGCRVRPARDFEGVKGSYRTYLGRPWQKYSRTIFLKTDLDGLVDPQGWTEWRGSFALSTLYYGEYMNVGVGASTEKRVRWPGFHVLNRPQEVSPFTVGRFIQGESWILGTGVPVSLGI</sequence>
<dbReference type="EC" id="3.1.1.11" evidence="9"/>
<protein>
    <recommendedName>
        <fullName evidence="9">Pectinesterase</fullName>
        <ecNumber evidence="9">3.1.1.11</ecNumber>
    </recommendedName>
</protein>
<evidence type="ECO:0000256" key="7">
    <source>
        <dbReference type="ARBA" id="ARBA00023085"/>
    </source>
</evidence>
<keyword evidence="5" id="KW-0134">Cell wall</keyword>
<feature type="domain" description="Pectinesterase catalytic" evidence="11">
    <location>
        <begin position="188"/>
        <end position="488"/>
    </location>
</feature>
<keyword evidence="6 9" id="KW-0378">Hydrolase</keyword>
<dbReference type="AlphaFoldDB" id="A0AAW1VUS8"/>
<evidence type="ECO:0000256" key="3">
    <source>
        <dbReference type="ARBA" id="ARBA00006027"/>
    </source>
</evidence>
<evidence type="ECO:0000313" key="14">
    <source>
        <dbReference type="Proteomes" id="UP001457282"/>
    </source>
</evidence>
<dbReference type="PROSITE" id="PS00503">
    <property type="entry name" value="PECTINESTERASE_2"/>
    <property type="match status" value="1"/>
</dbReference>
<dbReference type="InterPro" id="IPR035513">
    <property type="entry name" value="Invertase/methylesterase_inhib"/>
</dbReference>
<keyword evidence="5" id="KW-0964">Secreted</keyword>
<feature type="chain" id="PRO_5043100181" description="Pectinesterase" evidence="9">
    <location>
        <begin position="24"/>
        <end position="502"/>
    </location>
</feature>
<feature type="signal peptide" evidence="9">
    <location>
        <begin position="1"/>
        <end position="23"/>
    </location>
</feature>
<dbReference type="InterPro" id="IPR012334">
    <property type="entry name" value="Pectin_lyas_fold"/>
</dbReference>
<dbReference type="SUPFAM" id="SSF51126">
    <property type="entry name" value="Pectin lyase-like"/>
    <property type="match status" value="1"/>
</dbReference>
<dbReference type="InterPro" id="IPR011050">
    <property type="entry name" value="Pectin_lyase_fold/virulence"/>
</dbReference>
<dbReference type="EMBL" id="JBEDUW010000007">
    <property type="protein sequence ID" value="KAK9910826.1"/>
    <property type="molecule type" value="Genomic_DNA"/>
</dbReference>
<evidence type="ECO:0000256" key="9">
    <source>
        <dbReference type="RuleBase" id="RU000589"/>
    </source>
</evidence>
<dbReference type="Pfam" id="PF04043">
    <property type="entry name" value="PMEI"/>
    <property type="match status" value="1"/>
</dbReference>
<keyword evidence="7 9" id="KW-0063">Aspartyl esterase</keyword>
<evidence type="ECO:0000313" key="13">
    <source>
        <dbReference type="EMBL" id="KAK9910826.1"/>
    </source>
</evidence>
<comment type="catalytic activity">
    <reaction evidence="9">
        <text>[(1-&gt;4)-alpha-D-galacturonosyl methyl ester](n) + n H2O = [(1-&gt;4)-alpha-D-galacturonosyl](n) + n methanol + n H(+)</text>
        <dbReference type="Rhea" id="RHEA:22380"/>
        <dbReference type="Rhea" id="RHEA-COMP:14570"/>
        <dbReference type="Rhea" id="RHEA-COMP:14573"/>
        <dbReference type="ChEBI" id="CHEBI:15377"/>
        <dbReference type="ChEBI" id="CHEBI:15378"/>
        <dbReference type="ChEBI" id="CHEBI:17790"/>
        <dbReference type="ChEBI" id="CHEBI:140522"/>
        <dbReference type="ChEBI" id="CHEBI:140523"/>
        <dbReference type="EC" id="3.1.1.11"/>
    </reaction>
</comment>
<reference evidence="13 14" key="1">
    <citation type="journal article" date="2023" name="G3 (Bethesda)">
        <title>A chromosome-length genome assembly and annotation of blackberry (Rubus argutus, cv. 'Hillquist').</title>
        <authorList>
            <person name="Bruna T."/>
            <person name="Aryal R."/>
            <person name="Dudchenko O."/>
            <person name="Sargent D.J."/>
            <person name="Mead D."/>
            <person name="Buti M."/>
            <person name="Cavallini A."/>
            <person name="Hytonen T."/>
            <person name="Andres J."/>
            <person name="Pham M."/>
            <person name="Weisz D."/>
            <person name="Mascagni F."/>
            <person name="Usai G."/>
            <person name="Natali L."/>
            <person name="Bassil N."/>
            <person name="Fernandez G.E."/>
            <person name="Lomsadze A."/>
            <person name="Armour M."/>
            <person name="Olukolu B."/>
            <person name="Poorten T."/>
            <person name="Britton C."/>
            <person name="Davik J."/>
            <person name="Ashrafi H."/>
            <person name="Aiden E.L."/>
            <person name="Borodovsky M."/>
            <person name="Worthington M."/>
        </authorList>
    </citation>
    <scope>NUCLEOTIDE SEQUENCE [LARGE SCALE GENOMIC DNA]</scope>
    <source>
        <strain evidence="13">PI 553951</strain>
    </source>
</reference>
<proteinExistence type="inferred from homology"/>
<comment type="subcellular location">
    <subcellularLocation>
        <location evidence="1">Secreted</location>
        <location evidence="1">Cell wall</location>
    </subcellularLocation>
</comment>
<dbReference type="GO" id="GO:0045490">
    <property type="term" value="P:pectin catabolic process"/>
    <property type="evidence" value="ECO:0007669"/>
    <property type="project" value="UniProtKB-UniRule"/>
</dbReference>
<gene>
    <name evidence="13" type="ORF">M0R45_034766</name>
</gene>
<evidence type="ECO:0000256" key="6">
    <source>
        <dbReference type="ARBA" id="ARBA00022801"/>
    </source>
</evidence>
<name>A0AAW1VUS8_RUBAR</name>